<evidence type="ECO:0000256" key="6">
    <source>
        <dbReference type="ARBA" id="ARBA00022490"/>
    </source>
</evidence>
<comment type="catalytic activity">
    <reaction evidence="10">
        <text>aceneuramate = aldehydo-N-acetyl-D-mannosamine + pyruvate</text>
        <dbReference type="Rhea" id="RHEA:23296"/>
        <dbReference type="ChEBI" id="CHEBI:15361"/>
        <dbReference type="ChEBI" id="CHEBI:17122"/>
        <dbReference type="ChEBI" id="CHEBI:173083"/>
        <dbReference type="EC" id="4.1.3.3"/>
    </reaction>
</comment>
<dbReference type="SMART" id="SM01130">
    <property type="entry name" value="DHDPS"/>
    <property type="match status" value="1"/>
</dbReference>
<proteinExistence type="inferred from homology"/>
<evidence type="ECO:0000256" key="5">
    <source>
        <dbReference type="ARBA" id="ARBA00012911"/>
    </source>
</evidence>
<keyword evidence="8" id="KW-0704">Schiff base</keyword>
<evidence type="ECO:0000256" key="1">
    <source>
        <dbReference type="ARBA" id="ARBA00004496"/>
    </source>
</evidence>
<dbReference type="CDD" id="cd00408">
    <property type="entry name" value="DHDPS-like"/>
    <property type="match status" value="1"/>
</dbReference>
<reference evidence="11 12" key="1">
    <citation type="submission" date="2017-07" db="EMBL/GenBank/DDBJ databases">
        <authorList>
            <person name="Talla V."/>
            <person name="Backstrom N."/>
        </authorList>
    </citation>
    <scope>NUCLEOTIDE SEQUENCE [LARGE SCALE GENOMIC DNA]</scope>
</reference>
<comment type="subcellular location">
    <subcellularLocation>
        <location evidence="1">Cytoplasm</location>
    </subcellularLocation>
</comment>
<evidence type="ECO:0000313" key="11">
    <source>
        <dbReference type="EMBL" id="VVD00979.1"/>
    </source>
</evidence>
<dbReference type="EC" id="4.1.3.3" evidence="5"/>
<keyword evidence="9" id="KW-0119">Carbohydrate metabolism</keyword>
<sequence>MKRGGYFDSGPIGLSQLDDTIVTTPLEQSNYETSPREYNSNYRSIDLSKAEGSNSVQFQSTVSKHSTDDCVTRAERGIMRVGTESSGTSSEPNGQLGATAQIRSYAGVAKVHNPNEGWTVVQKKSQKSKNRLIGKMGNFVVESDEKFRAADRKIPLFITIVHKDTAESDIVKYIENKTQDSINVKRSAQCIRELCKSSHLIALQECWLLKEELCFLDTISEDFSSTGVSAIDTSTGILRGRPYGGVALLWKRIGGTTGENMALSVAERKKVIDEWVKAGKKTKLHIMVQVGGAPMPDVLDLAAYCQQVGADSLLTLPELYFKPKTPAELTAYVKLVADAAPNLPVLYYHIPSMTKVEINMPAFVTLATSKIANFKGIKFTSNDLSEGAQLIAPAALLGIKSSIGTSFNLFPKLAQAILDAVEKENITQARNLQEKLSLAIEAHTPEGEWVPIMKAGMELVSGIKVGPPALPQWPISPEAKERIQNKLKALQLI</sequence>
<dbReference type="Pfam" id="PF00701">
    <property type="entry name" value="DHDPS"/>
    <property type="match status" value="1"/>
</dbReference>
<comment type="similarity">
    <text evidence="3">Belongs to the DapA family. NanA subfamily.</text>
</comment>
<protein>
    <recommendedName>
        <fullName evidence="5">N-acetylneuraminate lyase</fullName>
        <ecNumber evidence="5">4.1.3.3</ecNumber>
    </recommendedName>
</protein>
<organism evidence="11 12">
    <name type="scientific">Leptidea sinapis</name>
    <dbReference type="NCBI Taxonomy" id="189913"/>
    <lineage>
        <taxon>Eukaryota</taxon>
        <taxon>Metazoa</taxon>
        <taxon>Ecdysozoa</taxon>
        <taxon>Arthropoda</taxon>
        <taxon>Hexapoda</taxon>
        <taxon>Insecta</taxon>
        <taxon>Pterygota</taxon>
        <taxon>Neoptera</taxon>
        <taxon>Endopterygota</taxon>
        <taxon>Lepidoptera</taxon>
        <taxon>Glossata</taxon>
        <taxon>Ditrysia</taxon>
        <taxon>Papilionoidea</taxon>
        <taxon>Pieridae</taxon>
        <taxon>Dismorphiinae</taxon>
        <taxon>Leptidea</taxon>
    </lineage>
</organism>
<dbReference type="GO" id="GO:0008747">
    <property type="term" value="F:N-acetylneuraminate lyase activity"/>
    <property type="evidence" value="ECO:0007669"/>
    <property type="project" value="UniProtKB-EC"/>
</dbReference>
<evidence type="ECO:0000256" key="4">
    <source>
        <dbReference type="ARBA" id="ARBA00011881"/>
    </source>
</evidence>
<dbReference type="Proteomes" id="UP000324832">
    <property type="component" value="Unassembled WGS sequence"/>
</dbReference>
<keyword evidence="12" id="KW-1185">Reference proteome</keyword>
<evidence type="ECO:0000256" key="7">
    <source>
        <dbReference type="ARBA" id="ARBA00023239"/>
    </source>
</evidence>
<evidence type="ECO:0000256" key="9">
    <source>
        <dbReference type="ARBA" id="ARBA00023277"/>
    </source>
</evidence>
<dbReference type="EMBL" id="FZQP02005110">
    <property type="protein sequence ID" value="VVD00979.1"/>
    <property type="molecule type" value="Genomic_DNA"/>
</dbReference>
<evidence type="ECO:0000313" key="12">
    <source>
        <dbReference type="Proteomes" id="UP000324832"/>
    </source>
</evidence>
<name>A0A5E4QSL3_9NEOP</name>
<comment type="subunit">
    <text evidence="4">Homotetramer.</text>
</comment>
<dbReference type="AlphaFoldDB" id="A0A5E4QSL3"/>
<dbReference type="GO" id="GO:0005737">
    <property type="term" value="C:cytoplasm"/>
    <property type="evidence" value="ECO:0007669"/>
    <property type="project" value="UniProtKB-SubCell"/>
</dbReference>
<comment type="pathway">
    <text evidence="2">Amino-sugar metabolism; N-acetylneuraminate degradation.</text>
</comment>
<dbReference type="InterPro" id="IPR013785">
    <property type="entry name" value="Aldolase_TIM"/>
</dbReference>
<accession>A0A5E4QSL3</accession>
<dbReference type="SUPFAM" id="SSF51569">
    <property type="entry name" value="Aldolase"/>
    <property type="match status" value="1"/>
</dbReference>
<dbReference type="Gene3D" id="3.20.20.70">
    <property type="entry name" value="Aldolase class I"/>
    <property type="match status" value="1"/>
</dbReference>
<evidence type="ECO:0000256" key="3">
    <source>
        <dbReference type="ARBA" id="ARBA00006324"/>
    </source>
</evidence>
<dbReference type="PANTHER" id="PTHR12128:SF21">
    <property type="entry name" value="N-ACETYLNEURAMINATE LYASE"/>
    <property type="match status" value="1"/>
</dbReference>
<evidence type="ECO:0000256" key="8">
    <source>
        <dbReference type="ARBA" id="ARBA00023270"/>
    </source>
</evidence>
<keyword evidence="6" id="KW-0963">Cytoplasm</keyword>
<dbReference type="InterPro" id="IPR002220">
    <property type="entry name" value="DapA-like"/>
</dbReference>
<keyword evidence="7" id="KW-0456">Lyase</keyword>
<evidence type="ECO:0000256" key="10">
    <source>
        <dbReference type="ARBA" id="ARBA00044906"/>
    </source>
</evidence>
<dbReference type="PANTHER" id="PTHR12128">
    <property type="entry name" value="DIHYDRODIPICOLINATE SYNTHASE"/>
    <property type="match status" value="1"/>
</dbReference>
<evidence type="ECO:0000256" key="2">
    <source>
        <dbReference type="ARBA" id="ARBA00004878"/>
    </source>
</evidence>
<gene>
    <name evidence="11" type="ORF">LSINAPIS_LOCUS11511</name>
</gene>